<dbReference type="OrthoDB" id="16275at10239"/>
<evidence type="ECO:0000313" key="2">
    <source>
        <dbReference type="Proteomes" id="UP000029362"/>
    </source>
</evidence>
<dbReference type="GeneID" id="22112939"/>
<proteinExistence type="predicted"/>
<protein>
    <submittedName>
        <fullName evidence="1">Uncharacterized protein</fullName>
    </submittedName>
</protein>
<reference evidence="2" key="1">
    <citation type="submission" date="2014-12" db="EMBL/GenBank/DDBJ databases">
        <authorList>
            <person name="Lv M."/>
            <person name="Lei L."/>
        </authorList>
    </citation>
    <scope>NUCLEOTIDE SEQUENCE [LARGE SCALE GENOMIC DNA]</scope>
</reference>
<organism evidence="1 2">
    <name type="scientific">Escherichia phage vB_EcoM-ep3</name>
    <dbReference type="NCBI Taxonomy" id="1541883"/>
    <lineage>
        <taxon>Viruses</taxon>
        <taxon>Duplodnaviria</taxon>
        <taxon>Heunggongvirae</taxon>
        <taxon>Uroviricota</taxon>
        <taxon>Caudoviricetes</taxon>
        <taxon>Iiscvirinae</taxon>
        <taxon>Jilinvirus</taxon>
        <taxon>Jilinvirus ep3</taxon>
    </lineage>
</organism>
<sequence length="131" mass="14203">MTRPPANGYESLRDVLDRAFAQAASGKGHERHAVNKPFDQQPMQKLIDLYGPGFALGQAAKKAQESQRLPAGRDVAELLGAINYLAGAVIALERGRHPVAGNDNEQPRDCCPVCQHQDGFHHPKCTVAEHG</sequence>
<accession>A0A088FV39</accession>
<dbReference type="Proteomes" id="UP000029362">
    <property type="component" value="Segment"/>
</dbReference>
<name>A0A088FV39_9CAUD</name>
<dbReference type="EMBL" id="KM360178">
    <property type="protein sequence ID" value="AIM50534.1"/>
    <property type="molecule type" value="Genomic_DNA"/>
</dbReference>
<evidence type="ECO:0000313" key="1">
    <source>
        <dbReference type="EMBL" id="AIM50534.1"/>
    </source>
</evidence>
<dbReference type="KEGG" id="vg:22112939"/>
<gene>
    <name evidence="1" type="ORF">ep3_003</name>
</gene>
<reference evidence="1 2" key="2">
    <citation type="journal article" date="2015" name="Virus Genes">
        <title>Genome sequencing and analysis of an Escherichia coli phage vB_EcoM-ep3 with a novel lysin, Lysep3.</title>
        <authorList>
            <person name="Lv M."/>
            <person name="Wang S."/>
            <person name="Yan G."/>
            <person name="Sun C."/>
            <person name="Feng X."/>
            <person name="Gu J."/>
            <person name="Han W."/>
            <person name="Lei L."/>
        </authorList>
    </citation>
    <scope>NUCLEOTIDE SEQUENCE [LARGE SCALE GENOMIC DNA]</scope>
</reference>
<keyword evidence="2" id="KW-1185">Reference proteome</keyword>
<dbReference type="RefSeq" id="YP_009099998.1">
    <property type="nucleotide sequence ID" value="NC_025430.1"/>
</dbReference>